<dbReference type="EMBL" id="CM009752">
    <property type="protein sequence ID" value="PUZ59911.1"/>
    <property type="molecule type" value="Genomic_DNA"/>
</dbReference>
<proteinExistence type="predicted"/>
<dbReference type="Proteomes" id="UP000244336">
    <property type="component" value="Chromosome 4"/>
</dbReference>
<evidence type="ECO:0000313" key="2">
    <source>
        <dbReference type="EMBL" id="PUZ59911.1"/>
    </source>
</evidence>
<keyword evidence="3" id="KW-1185">Reference proteome</keyword>
<evidence type="ECO:0000313" key="3">
    <source>
        <dbReference type="Proteomes" id="UP000244336"/>
    </source>
</evidence>
<dbReference type="Gramene" id="PUZ59911">
    <property type="protein sequence ID" value="PUZ59911"/>
    <property type="gene ID" value="GQ55_4G081400"/>
</dbReference>
<name>A0A2T7DWG3_9POAL</name>
<gene>
    <name evidence="2" type="ORF">GQ55_4G081400</name>
</gene>
<organism evidence="2 3">
    <name type="scientific">Panicum hallii var. hallii</name>
    <dbReference type="NCBI Taxonomy" id="1504633"/>
    <lineage>
        <taxon>Eukaryota</taxon>
        <taxon>Viridiplantae</taxon>
        <taxon>Streptophyta</taxon>
        <taxon>Embryophyta</taxon>
        <taxon>Tracheophyta</taxon>
        <taxon>Spermatophyta</taxon>
        <taxon>Magnoliopsida</taxon>
        <taxon>Liliopsida</taxon>
        <taxon>Poales</taxon>
        <taxon>Poaceae</taxon>
        <taxon>PACMAD clade</taxon>
        <taxon>Panicoideae</taxon>
        <taxon>Panicodae</taxon>
        <taxon>Paniceae</taxon>
        <taxon>Panicinae</taxon>
        <taxon>Panicum</taxon>
        <taxon>Panicum sect. Panicum</taxon>
    </lineage>
</organism>
<sequence length="168" mass="18745">MLTTQQKCLVSGRLFNLSSDSMARRRARLSRDMTINSNSNSNITQFGRNGTDHSSGKLRVNSFTPSKLCSTAVRSVQVKGKPQATENFDEGSRYEVVDEMWTDNVLATSSSVSTTEGRFFEQDKAERIMSQDSKVAIGIRKLLGLLRTLGEGFRLSCLFKCQEALEVF</sequence>
<dbReference type="STRING" id="1504633.A0A2T7DWG3"/>
<feature type="region of interest" description="Disordered" evidence="1">
    <location>
        <begin position="35"/>
        <end position="56"/>
    </location>
</feature>
<reference evidence="2 3" key="1">
    <citation type="submission" date="2018-04" db="EMBL/GenBank/DDBJ databases">
        <title>WGS assembly of Panicum hallii var. hallii HAL2.</title>
        <authorList>
            <person name="Lovell J."/>
            <person name="Jenkins J."/>
            <person name="Lowry D."/>
            <person name="Mamidi S."/>
            <person name="Sreedasyam A."/>
            <person name="Weng X."/>
            <person name="Barry K."/>
            <person name="Bonette J."/>
            <person name="Campitelli B."/>
            <person name="Daum C."/>
            <person name="Gordon S."/>
            <person name="Gould B."/>
            <person name="Lipzen A."/>
            <person name="MacQueen A."/>
            <person name="Palacio-Mejia J."/>
            <person name="Plott C."/>
            <person name="Shakirov E."/>
            <person name="Shu S."/>
            <person name="Yoshinaga Y."/>
            <person name="Zane M."/>
            <person name="Rokhsar D."/>
            <person name="Grimwood J."/>
            <person name="Schmutz J."/>
            <person name="Juenger T."/>
        </authorList>
    </citation>
    <scope>NUCLEOTIDE SEQUENCE [LARGE SCALE GENOMIC DNA]</scope>
    <source>
        <strain evidence="3">cv. HAL2</strain>
    </source>
</reference>
<evidence type="ECO:0000256" key="1">
    <source>
        <dbReference type="SAM" id="MobiDB-lite"/>
    </source>
</evidence>
<accession>A0A2T7DWG3</accession>
<protein>
    <submittedName>
        <fullName evidence="2">Uncharacterized protein</fullName>
    </submittedName>
</protein>
<dbReference type="AlphaFoldDB" id="A0A2T7DWG3"/>
<dbReference type="OrthoDB" id="329563at2759"/>